<dbReference type="AlphaFoldDB" id="A0A249KEZ6"/>
<evidence type="ECO:0000313" key="2">
    <source>
        <dbReference type="Proteomes" id="UP000217215"/>
    </source>
</evidence>
<gene>
    <name evidence="1" type="ORF">A1sIA56_00165</name>
</gene>
<dbReference type="Proteomes" id="UP000217215">
    <property type="component" value="Chromosome"/>
</dbReference>
<dbReference type="KEGG" id="psuf:A1sIA56_00165"/>
<dbReference type="InterPro" id="IPR029063">
    <property type="entry name" value="SAM-dependent_MTases_sf"/>
</dbReference>
<name>A0A249KEZ6_9ACTN</name>
<protein>
    <submittedName>
        <fullName evidence="1">Methyltransferase</fullName>
    </submittedName>
</protein>
<proteinExistence type="predicted"/>
<accession>A0A249KEZ6</accession>
<keyword evidence="2" id="KW-1185">Reference proteome</keyword>
<sequence length="227" mass="25618">MIVEKNINWEYAYEKDVTSYENQKIVTAIAHHQSRHNSSFVTVLDFGGGGGHSFEIAQQTFKKISMKWVVVEREKIVKMLTNRISRDGLSFASSIEEAKKMTGNVDLIFCNSALQYTDAPLDSLENLLRQNAKTVFLTRSPFAKGKDAISYIQPSLSESNGPGHPPRNLHSVLEGYKCKSVPIEEVLSLIQKYYREVKVFDEGRWEGARSAKLINSYTILATNPILI</sequence>
<dbReference type="SUPFAM" id="SSF53335">
    <property type="entry name" value="S-adenosyl-L-methionine-dependent methyltransferases"/>
    <property type="match status" value="1"/>
</dbReference>
<evidence type="ECO:0000313" key="1">
    <source>
        <dbReference type="EMBL" id="ASY15364.1"/>
    </source>
</evidence>
<dbReference type="GO" id="GO:0008168">
    <property type="term" value="F:methyltransferase activity"/>
    <property type="evidence" value="ECO:0007669"/>
    <property type="project" value="UniProtKB-KW"/>
</dbReference>
<keyword evidence="1" id="KW-0808">Transferase</keyword>
<organism evidence="1 2">
    <name type="scientific">Candidatus Planktophila sulfonica</name>
    <dbReference type="NCBI Taxonomy" id="1884904"/>
    <lineage>
        <taxon>Bacteria</taxon>
        <taxon>Bacillati</taxon>
        <taxon>Actinomycetota</taxon>
        <taxon>Actinomycetes</taxon>
        <taxon>Candidatus Nanopelagicales</taxon>
        <taxon>Candidatus Nanopelagicaceae</taxon>
        <taxon>Candidatus Planktophila</taxon>
    </lineage>
</organism>
<reference evidence="1 2" key="1">
    <citation type="submission" date="2016-07" db="EMBL/GenBank/DDBJ databases">
        <title>High microdiversification within the ubiquitous acI lineage of Actinobacteria.</title>
        <authorList>
            <person name="Neuenschwander S.M."/>
            <person name="Salcher M."/>
            <person name="Ghai R."/>
            <person name="Pernthaler J."/>
        </authorList>
    </citation>
    <scope>NUCLEOTIDE SEQUENCE [LARGE SCALE GENOMIC DNA]</scope>
    <source>
        <strain evidence="1">MMS-IA-56</strain>
    </source>
</reference>
<dbReference type="Gene3D" id="3.40.50.150">
    <property type="entry name" value="Vaccinia Virus protein VP39"/>
    <property type="match status" value="1"/>
</dbReference>
<dbReference type="EMBL" id="CP016773">
    <property type="protein sequence ID" value="ASY15364.1"/>
    <property type="molecule type" value="Genomic_DNA"/>
</dbReference>
<keyword evidence="1" id="KW-0489">Methyltransferase</keyword>
<dbReference type="GO" id="GO:0032259">
    <property type="term" value="P:methylation"/>
    <property type="evidence" value="ECO:0007669"/>
    <property type="project" value="UniProtKB-KW"/>
</dbReference>